<dbReference type="Gene3D" id="3.30.70.3550">
    <property type="entry name" value="Leucyl/phenylalanyl-tRNA-protein transferase, N-terminal domain"/>
    <property type="match status" value="1"/>
</dbReference>
<dbReference type="GO" id="GO:0008914">
    <property type="term" value="F:leucyl-tRNA--protein transferase activity"/>
    <property type="evidence" value="ECO:0007669"/>
    <property type="project" value="UniProtKB-EC"/>
</dbReference>
<evidence type="ECO:0000256" key="1">
    <source>
        <dbReference type="ARBA" id="ARBA00022490"/>
    </source>
</evidence>
<dbReference type="InterPro" id="IPR042203">
    <property type="entry name" value="Leu/Phe-tRNA_Trfase_C"/>
</dbReference>
<dbReference type="EMBL" id="JANCLU010000012">
    <property type="protein sequence ID" value="MCP8939549.1"/>
    <property type="molecule type" value="Genomic_DNA"/>
</dbReference>
<comment type="caution">
    <text evidence="5">The sequence shown here is derived from an EMBL/GenBank/DDBJ whole genome shotgun (WGS) entry which is preliminary data.</text>
</comment>
<keyword evidence="2 4" id="KW-0808">Transferase</keyword>
<comment type="subcellular location">
    <subcellularLocation>
        <location evidence="4">Cytoplasm</location>
    </subcellularLocation>
</comment>
<sequence length="221" mass="24820">MRKHDEGMDITPDVLLRAYEIGIFPMAESAEDPALYWVEPRLRGVIPLEGFHLPSRLARTVRQDVFEIRIDTRFDAVIAACAAEAPDREQTWINARIRRMYGALFDAGHAHSVEAWRNDRLVGGLYGVRLGGAFFGESMFHIERDASKVALVHLVARLRAGGFRLLDTQFVTPHLASFGAVEVPRREYRRLLDAATREQGDFFAWPRMGVSGAQALEGLTG</sequence>
<gene>
    <name evidence="4 5" type="primary">aat</name>
    <name evidence="5" type="ORF">NK718_13565</name>
</gene>
<protein>
    <recommendedName>
        <fullName evidence="4">Leucyl/phenylalanyl-tRNA--protein transferase</fullName>
        <ecNumber evidence="4">2.3.2.6</ecNumber>
    </recommendedName>
    <alternativeName>
        <fullName evidence="4">L/F-transferase</fullName>
    </alternativeName>
    <alternativeName>
        <fullName evidence="4">Leucyltransferase</fullName>
    </alternativeName>
    <alternativeName>
        <fullName evidence="4">Phenyalanyltransferase</fullName>
    </alternativeName>
</protein>
<dbReference type="Gene3D" id="3.40.630.70">
    <property type="entry name" value="Leucyl/phenylalanyl-tRNA-protein transferase, C-terminal domain"/>
    <property type="match status" value="1"/>
</dbReference>
<dbReference type="RefSeq" id="WP_254743235.1">
    <property type="nucleotide sequence ID" value="NZ_JANCLU010000012.1"/>
</dbReference>
<evidence type="ECO:0000256" key="3">
    <source>
        <dbReference type="ARBA" id="ARBA00023315"/>
    </source>
</evidence>
<evidence type="ECO:0000256" key="2">
    <source>
        <dbReference type="ARBA" id="ARBA00022679"/>
    </source>
</evidence>
<comment type="function">
    <text evidence="4">Functions in the N-end rule pathway of protein degradation where it conjugates Leu, Phe and, less efficiently, Met from aminoacyl-tRNAs to the N-termini of proteins containing an N-terminal arginine or lysine.</text>
</comment>
<reference evidence="5 6" key="1">
    <citation type="submission" date="2022-07" db="EMBL/GenBank/DDBJ databases">
        <authorList>
            <person name="Li W.-J."/>
            <person name="Deng Q.-Q."/>
        </authorList>
    </citation>
    <scope>NUCLEOTIDE SEQUENCE [LARGE SCALE GENOMIC DNA]</scope>
    <source>
        <strain evidence="5 6">SYSU M60028</strain>
    </source>
</reference>
<dbReference type="EC" id="2.3.2.6" evidence="4"/>
<accession>A0ABT1LDP6</accession>
<comment type="catalytic activity">
    <reaction evidence="4">
        <text>L-phenylalanyl-tRNA(Phe) + an N-terminal L-alpha-aminoacyl-[protein] = an N-terminal L-phenylalanyl-L-alpha-aminoacyl-[protein] + tRNA(Phe)</text>
        <dbReference type="Rhea" id="RHEA:43632"/>
        <dbReference type="Rhea" id="RHEA-COMP:9668"/>
        <dbReference type="Rhea" id="RHEA-COMP:9699"/>
        <dbReference type="Rhea" id="RHEA-COMP:10636"/>
        <dbReference type="Rhea" id="RHEA-COMP:10637"/>
        <dbReference type="ChEBI" id="CHEBI:78442"/>
        <dbReference type="ChEBI" id="CHEBI:78531"/>
        <dbReference type="ChEBI" id="CHEBI:78597"/>
        <dbReference type="ChEBI" id="CHEBI:83561"/>
        <dbReference type="EC" id="2.3.2.6"/>
    </reaction>
</comment>
<evidence type="ECO:0000256" key="4">
    <source>
        <dbReference type="HAMAP-Rule" id="MF_00688"/>
    </source>
</evidence>
<proteinExistence type="inferred from homology"/>
<dbReference type="Proteomes" id="UP001205890">
    <property type="component" value="Unassembled WGS sequence"/>
</dbReference>
<keyword evidence="6" id="KW-1185">Reference proteome</keyword>
<evidence type="ECO:0000313" key="6">
    <source>
        <dbReference type="Proteomes" id="UP001205890"/>
    </source>
</evidence>
<evidence type="ECO:0000313" key="5">
    <source>
        <dbReference type="EMBL" id="MCP8939549.1"/>
    </source>
</evidence>
<keyword evidence="3 4" id="KW-0012">Acyltransferase</keyword>
<comment type="catalytic activity">
    <reaction evidence="4">
        <text>N-terminal L-arginyl-[protein] + L-leucyl-tRNA(Leu) = N-terminal L-leucyl-L-arginyl-[protein] + tRNA(Leu) + H(+)</text>
        <dbReference type="Rhea" id="RHEA:50416"/>
        <dbReference type="Rhea" id="RHEA-COMP:9613"/>
        <dbReference type="Rhea" id="RHEA-COMP:9622"/>
        <dbReference type="Rhea" id="RHEA-COMP:12672"/>
        <dbReference type="Rhea" id="RHEA-COMP:12673"/>
        <dbReference type="ChEBI" id="CHEBI:15378"/>
        <dbReference type="ChEBI" id="CHEBI:64719"/>
        <dbReference type="ChEBI" id="CHEBI:78442"/>
        <dbReference type="ChEBI" id="CHEBI:78494"/>
        <dbReference type="ChEBI" id="CHEBI:133044"/>
        <dbReference type="EC" id="2.3.2.6"/>
    </reaction>
</comment>
<name>A0ABT1LDP6_9HYPH</name>
<dbReference type="InterPro" id="IPR004616">
    <property type="entry name" value="Leu/Phe-tRNA_Trfase"/>
</dbReference>
<dbReference type="PANTHER" id="PTHR30098:SF2">
    <property type="entry name" value="LEUCYL_PHENYLALANYL-TRNA--PROTEIN TRANSFERASE"/>
    <property type="match status" value="1"/>
</dbReference>
<dbReference type="HAMAP" id="MF_00688">
    <property type="entry name" value="Leu_Phe_trans"/>
    <property type="match status" value="1"/>
</dbReference>
<comment type="catalytic activity">
    <reaction evidence="4">
        <text>N-terminal L-lysyl-[protein] + L-leucyl-tRNA(Leu) = N-terminal L-leucyl-L-lysyl-[protein] + tRNA(Leu) + H(+)</text>
        <dbReference type="Rhea" id="RHEA:12340"/>
        <dbReference type="Rhea" id="RHEA-COMP:9613"/>
        <dbReference type="Rhea" id="RHEA-COMP:9622"/>
        <dbReference type="Rhea" id="RHEA-COMP:12670"/>
        <dbReference type="Rhea" id="RHEA-COMP:12671"/>
        <dbReference type="ChEBI" id="CHEBI:15378"/>
        <dbReference type="ChEBI" id="CHEBI:65249"/>
        <dbReference type="ChEBI" id="CHEBI:78442"/>
        <dbReference type="ChEBI" id="CHEBI:78494"/>
        <dbReference type="ChEBI" id="CHEBI:133043"/>
        <dbReference type="EC" id="2.3.2.6"/>
    </reaction>
</comment>
<dbReference type="InterPro" id="IPR016181">
    <property type="entry name" value="Acyl_CoA_acyltransferase"/>
</dbReference>
<dbReference type="NCBIfam" id="TIGR00667">
    <property type="entry name" value="aat"/>
    <property type="match status" value="1"/>
</dbReference>
<dbReference type="Pfam" id="PF03588">
    <property type="entry name" value="Leu_Phe_trans"/>
    <property type="match status" value="1"/>
</dbReference>
<dbReference type="SUPFAM" id="SSF55729">
    <property type="entry name" value="Acyl-CoA N-acyltransferases (Nat)"/>
    <property type="match status" value="1"/>
</dbReference>
<dbReference type="PANTHER" id="PTHR30098">
    <property type="entry name" value="LEUCYL/PHENYLALANYL-TRNA--PROTEIN TRANSFERASE"/>
    <property type="match status" value="1"/>
</dbReference>
<dbReference type="InterPro" id="IPR042221">
    <property type="entry name" value="Leu/Phe-tRNA_Trfase_N"/>
</dbReference>
<organism evidence="5 6">
    <name type="scientific">Alsobacter ponti</name>
    <dbReference type="NCBI Taxonomy" id="2962936"/>
    <lineage>
        <taxon>Bacteria</taxon>
        <taxon>Pseudomonadati</taxon>
        <taxon>Pseudomonadota</taxon>
        <taxon>Alphaproteobacteria</taxon>
        <taxon>Hyphomicrobiales</taxon>
        <taxon>Alsobacteraceae</taxon>
        <taxon>Alsobacter</taxon>
    </lineage>
</organism>
<keyword evidence="1 4" id="KW-0963">Cytoplasm</keyword>
<comment type="similarity">
    <text evidence="4">Belongs to the L/F-transferase family.</text>
</comment>